<feature type="region of interest" description="Disordered" evidence="1">
    <location>
        <begin position="52"/>
        <end position="83"/>
    </location>
</feature>
<dbReference type="AlphaFoldDB" id="A0A495R4M7"/>
<protein>
    <submittedName>
        <fullName evidence="2">Uncharacterized protein</fullName>
    </submittedName>
</protein>
<feature type="compositionally biased region" description="Acidic residues" evidence="1">
    <location>
        <begin position="249"/>
        <end position="289"/>
    </location>
</feature>
<gene>
    <name evidence="2" type="ORF">BDK61_1459</name>
</gene>
<evidence type="ECO:0000313" key="2">
    <source>
        <dbReference type="EMBL" id="RKS82160.1"/>
    </source>
</evidence>
<feature type="compositionally biased region" description="Acidic residues" evidence="1">
    <location>
        <begin position="54"/>
        <end position="66"/>
    </location>
</feature>
<evidence type="ECO:0000313" key="3">
    <source>
        <dbReference type="Proteomes" id="UP000268233"/>
    </source>
</evidence>
<feature type="compositionally biased region" description="Acidic residues" evidence="1">
    <location>
        <begin position="303"/>
        <end position="315"/>
    </location>
</feature>
<feature type="region of interest" description="Disordered" evidence="1">
    <location>
        <begin position="249"/>
        <end position="340"/>
    </location>
</feature>
<feature type="compositionally biased region" description="Basic and acidic residues" evidence="1">
    <location>
        <begin position="290"/>
        <end position="302"/>
    </location>
</feature>
<feature type="compositionally biased region" description="Basic and acidic residues" evidence="1">
    <location>
        <begin position="316"/>
        <end position="340"/>
    </location>
</feature>
<comment type="caution">
    <text evidence="2">The sequence shown here is derived from an EMBL/GenBank/DDBJ whole genome shotgun (WGS) entry which is preliminary data.</text>
</comment>
<name>A0A495R4M7_9EURY</name>
<sequence length="340" mass="38607">MADEDYRLNADLDDEYEKKFEILKDEYGHGEGRGSVKPTVYDIIDEAFDAHDLDLDDADTSDDSDEEKAYDPFDAESRPDSGLDREQLKNILADYEQPALHPKDVSREILPKYVSTKKDVVAAVARYLVLDYHGDPNRVPTEDETSKAVRIVGLDGDHRTKKKYEQVRNRFKREDGVGRADNVDPAHILGVDSVDAWVEETKREFLADDAKDHHVTVLESRREEAADLFQWVAPHEDVRKCLNELDIAIEEAKEDEEGGDEDESDDEENAVEDEPATEDGDDTTDDGDESGEKLDEMEKIEMAEETDDEDEDENQPADRSETEKKREAIKRKGGDPTAKK</sequence>
<feature type="compositionally biased region" description="Basic and acidic residues" evidence="1">
    <location>
        <begin position="67"/>
        <end position="83"/>
    </location>
</feature>
<organism evidence="2 3">
    <name type="scientific">Haloarcula quadrata</name>
    <dbReference type="NCBI Taxonomy" id="182779"/>
    <lineage>
        <taxon>Archaea</taxon>
        <taxon>Methanobacteriati</taxon>
        <taxon>Methanobacteriota</taxon>
        <taxon>Stenosarchaea group</taxon>
        <taxon>Halobacteria</taxon>
        <taxon>Halobacteriales</taxon>
        <taxon>Haloarculaceae</taxon>
        <taxon>Haloarcula</taxon>
    </lineage>
</organism>
<proteinExistence type="predicted"/>
<keyword evidence="3" id="KW-1185">Reference proteome</keyword>
<dbReference type="EMBL" id="RBWW01000001">
    <property type="protein sequence ID" value="RKS82160.1"/>
    <property type="molecule type" value="Genomic_DNA"/>
</dbReference>
<reference evidence="2 3" key="1">
    <citation type="submission" date="2018-10" db="EMBL/GenBank/DDBJ databases">
        <title>Genomic Encyclopedia of Archaeal and Bacterial Type Strains, Phase II (KMG-II): from individual species to whole genera.</title>
        <authorList>
            <person name="Goeker M."/>
        </authorList>
    </citation>
    <scope>NUCLEOTIDE SEQUENCE [LARGE SCALE GENOMIC DNA]</scope>
    <source>
        <strain evidence="2 3">DSM 11927</strain>
    </source>
</reference>
<dbReference type="Proteomes" id="UP000268233">
    <property type="component" value="Unassembled WGS sequence"/>
</dbReference>
<dbReference type="RefSeq" id="WP_121302850.1">
    <property type="nucleotide sequence ID" value="NZ_RBWW01000001.1"/>
</dbReference>
<accession>A0A495R4M7</accession>
<evidence type="ECO:0000256" key="1">
    <source>
        <dbReference type="SAM" id="MobiDB-lite"/>
    </source>
</evidence>